<protein>
    <recommendedName>
        <fullName evidence="5 6">Small ribosomal subunit protein bS6</fullName>
    </recommendedName>
</protein>
<dbReference type="GO" id="GO:0006412">
    <property type="term" value="P:translation"/>
    <property type="evidence" value="ECO:0007669"/>
    <property type="project" value="UniProtKB-UniRule"/>
</dbReference>
<evidence type="ECO:0000256" key="3">
    <source>
        <dbReference type="ARBA" id="ARBA00023274"/>
    </source>
</evidence>
<dbReference type="CDD" id="cd00473">
    <property type="entry name" value="bS6"/>
    <property type="match status" value="1"/>
</dbReference>
<reference evidence="8 9" key="1">
    <citation type="submission" date="2020-07" db="EMBL/GenBank/DDBJ databases">
        <title>Thermogemmata thermophila gen. nov., sp. nov., a novel moderate thermophilic planctomycete from a Kamchatka hot spring.</title>
        <authorList>
            <person name="Elcheninov A.G."/>
            <person name="Podosokorskaya O.A."/>
            <person name="Kovaleva O.L."/>
            <person name="Novikov A."/>
            <person name="Bonch-Osmolovskaya E.A."/>
            <person name="Toshchakov S.V."/>
            <person name="Kublanov I.V."/>
        </authorList>
    </citation>
    <scope>NUCLEOTIDE SEQUENCE [LARGE SCALE GENOMIC DNA]</scope>
    <source>
        <strain evidence="8 9">2918</strain>
    </source>
</reference>
<proteinExistence type="inferred from homology"/>
<dbReference type="InterPro" id="IPR000529">
    <property type="entry name" value="Ribosomal_bS6"/>
</dbReference>
<dbReference type="NCBIfam" id="TIGR00166">
    <property type="entry name" value="S6"/>
    <property type="match status" value="1"/>
</dbReference>
<evidence type="ECO:0000256" key="5">
    <source>
        <dbReference type="ARBA" id="ARBA00035294"/>
    </source>
</evidence>
<dbReference type="SUPFAM" id="SSF54995">
    <property type="entry name" value="Ribosomal protein S6"/>
    <property type="match status" value="1"/>
</dbReference>
<dbReference type="InterPro" id="IPR035980">
    <property type="entry name" value="Ribosomal_bS6_sf"/>
</dbReference>
<comment type="caution">
    <text evidence="8">The sequence shown here is derived from an EMBL/GenBank/DDBJ whole genome shotgun (WGS) entry which is preliminary data.</text>
</comment>
<feature type="region of interest" description="Disordered" evidence="7">
    <location>
        <begin position="128"/>
        <end position="174"/>
    </location>
</feature>
<dbReference type="Pfam" id="PF01250">
    <property type="entry name" value="Ribosomal_S6"/>
    <property type="match status" value="1"/>
</dbReference>
<keyword evidence="3 6" id="KW-0687">Ribonucleoprotein</keyword>
<dbReference type="EMBL" id="JACEFB010000005">
    <property type="protein sequence ID" value="MBA2226290.1"/>
    <property type="molecule type" value="Genomic_DNA"/>
</dbReference>
<dbReference type="GO" id="GO:0003735">
    <property type="term" value="F:structural constituent of ribosome"/>
    <property type="evidence" value="ECO:0007669"/>
    <property type="project" value="InterPro"/>
</dbReference>
<evidence type="ECO:0000256" key="4">
    <source>
        <dbReference type="ARBA" id="ARBA00035104"/>
    </source>
</evidence>
<evidence type="ECO:0000313" key="8">
    <source>
        <dbReference type="EMBL" id="MBA2226290.1"/>
    </source>
</evidence>
<organism evidence="8 9">
    <name type="scientific">Thermogemmata fonticola</name>
    <dbReference type="NCBI Taxonomy" id="2755323"/>
    <lineage>
        <taxon>Bacteria</taxon>
        <taxon>Pseudomonadati</taxon>
        <taxon>Planctomycetota</taxon>
        <taxon>Planctomycetia</taxon>
        <taxon>Gemmatales</taxon>
        <taxon>Gemmataceae</taxon>
        <taxon>Thermogemmata</taxon>
    </lineage>
</organism>
<keyword evidence="2 6" id="KW-0689">Ribosomal protein</keyword>
<dbReference type="GO" id="GO:0005840">
    <property type="term" value="C:ribosome"/>
    <property type="evidence" value="ECO:0007669"/>
    <property type="project" value="UniProtKB-KW"/>
</dbReference>
<accession>A0A7V8VDZ7</accession>
<gene>
    <name evidence="6 8" type="primary">rpsF</name>
    <name evidence="8" type="ORF">H0921_08980</name>
</gene>
<comment type="similarity">
    <text evidence="1 6">Belongs to the bacterial ribosomal protein bS6 family.</text>
</comment>
<name>A0A7V8VDZ7_9BACT</name>
<sequence length="174" mass="19708">MPVNTYETMLLLDPTKVSTDSEGVLKHLHALWERHEAKILVSRPWDYNHKLAYPIRKFKKGAYHVIYYQQDSQKQRELDRDIKLQEGLVLRHLTIRLHPKWVDAMLNVAREDHSTAFALRGMREDVPLAEDVPPSATPDSGAAEAPPASTPTPAPTPAPTRRSRRSAEGADKSE</sequence>
<evidence type="ECO:0000256" key="7">
    <source>
        <dbReference type="SAM" id="MobiDB-lite"/>
    </source>
</evidence>
<dbReference type="GO" id="GO:0019843">
    <property type="term" value="F:rRNA binding"/>
    <property type="evidence" value="ECO:0007669"/>
    <property type="project" value="UniProtKB-UniRule"/>
</dbReference>
<evidence type="ECO:0000256" key="1">
    <source>
        <dbReference type="ARBA" id="ARBA00009512"/>
    </source>
</evidence>
<comment type="function">
    <text evidence="4 6">Binds together with bS18 to 16S ribosomal RNA.</text>
</comment>
<dbReference type="Gene3D" id="3.30.70.60">
    <property type="match status" value="1"/>
</dbReference>
<dbReference type="AlphaFoldDB" id="A0A7V8VDZ7"/>
<dbReference type="RefSeq" id="WP_194537730.1">
    <property type="nucleotide sequence ID" value="NZ_JACEFB010000005.1"/>
</dbReference>
<keyword evidence="6" id="KW-0699">rRNA-binding</keyword>
<dbReference type="Proteomes" id="UP000542342">
    <property type="component" value="Unassembled WGS sequence"/>
</dbReference>
<dbReference type="HAMAP" id="MF_00360">
    <property type="entry name" value="Ribosomal_bS6"/>
    <property type="match status" value="1"/>
</dbReference>
<keyword evidence="9" id="KW-1185">Reference proteome</keyword>
<feature type="compositionally biased region" description="Pro residues" evidence="7">
    <location>
        <begin position="148"/>
        <end position="158"/>
    </location>
</feature>
<evidence type="ECO:0000313" key="9">
    <source>
        <dbReference type="Proteomes" id="UP000542342"/>
    </source>
</evidence>
<evidence type="ECO:0000256" key="6">
    <source>
        <dbReference type="HAMAP-Rule" id="MF_00360"/>
    </source>
</evidence>
<keyword evidence="6" id="KW-0694">RNA-binding</keyword>
<dbReference type="InterPro" id="IPR020814">
    <property type="entry name" value="Ribosomal_S6_plastid/chlpt"/>
</dbReference>
<dbReference type="GO" id="GO:1990904">
    <property type="term" value="C:ribonucleoprotein complex"/>
    <property type="evidence" value="ECO:0007669"/>
    <property type="project" value="UniProtKB-KW"/>
</dbReference>
<feature type="compositionally biased region" description="Basic and acidic residues" evidence="7">
    <location>
        <begin position="165"/>
        <end position="174"/>
    </location>
</feature>
<evidence type="ECO:0000256" key="2">
    <source>
        <dbReference type="ARBA" id="ARBA00022980"/>
    </source>
</evidence>
<dbReference type="InterPro" id="IPR014717">
    <property type="entry name" value="Transl_elong_EF1B/ribsomal_bS6"/>
</dbReference>